<gene>
    <name evidence="4" type="ORF">Ani05nite_26310</name>
</gene>
<dbReference type="Pfam" id="PF04264">
    <property type="entry name" value="YceI"/>
    <property type="match status" value="1"/>
</dbReference>
<evidence type="ECO:0000256" key="1">
    <source>
        <dbReference type="ARBA" id="ARBA00008812"/>
    </source>
</evidence>
<dbReference type="Proteomes" id="UP000647172">
    <property type="component" value="Unassembled WGS sequence"/>
</dbReference>
<feature type="transmembrane region" description="Helical" evidence="2">
    <location>
        <begin position="24"/>
        <end position="47"/>
    </location>
</feature>
<keyword evidence="2" id="KW-0812">Transmembrane</keyword>
<keyword evidence="2" id="KW-1133">Transmembrane helix</keyword>
<sequence>MTATTPPLSTPDAPGRPRRRKRRWLRWTIAVLIALVLLAVGLVAAAVKLQPVPAPLALPAGAAAPSGPLDGVYRPAAGSSAGFRVEQTVIGLTSEVVGRTEDVTGTVTVAGGRVTAAQLRIGLRALTAGGAEPAPQFGISLDTAQHPDAILALTEPLTPGAGFPSGTPVTATAAGTLALHGVTRPVTAALTLRRDGPGIGVAGSLPVAFADYAIPGPEGYGPFGSLADHGLAEFRLVLRRT</sequence>
<evidence type="ECO:0000313" key="5">
    <source>
        <dbReference type="Proteomes" id="UP000647172"/>
    </source>
</evidence>
<comment type="similarity">
    <text evidence="1">Belongs to the UPF0312 family.</text>
</comment>
<organism evidence="4 5">
    <name type="scientific">Actinoplanes nipponensis</name>
    <dbReference type="NCBI Taxonomy" id="135950"/>
    <lineage>
        <taxon>Bacteria</taxon>
        <taxon>Bacillati</taxon>
        <taxon>Actinomycetota</taxon>
        <taxon>Actinomycetes</taxon>
        <taxon>Micromonosporales</taxon>
        <taxon>Micromonosporaceae</taxon>
        <taxon>Actinoplanes</taxon>
    </lineage>
</organism>
<comment type="caution">
    <text evidence="4">The sequence shown here is derived from an EMBL/GenBank/DDBJ whole genome shotgun (WGS) entry which is preliminary data.</text>
</comment>
<dbReference type="Gene3D" id="2.40.128.110">
    <property type="entry name" value="Lipid/polyisoprenoid-binding, YceI-like"/>
    <property type="match status" value="1"/>
</dbReference>
<dbReference type="SMART" id="SM00867">
    <property type="entry name" value="YceI"/>
    <property type="match status" value="1"/>
</dbReference>
<evidence type="ECO:0000259" key="3">
    <source>
        <dbReference type="SMART" id="SM00867"/>
    </source>
</evidence>
<dbReference type="RefSeq" id="WP_203768284.1">
    <property type="nucleotide sequence ID" value="NZ_BAAAYJ010000052.1"/>
</dbReference>
<dbReference type="InterPro" id="IPR036761">
    <property type="entry name" value="TTHA0802/YceI-like_sf"/>
</dbReference>
<evidence type="ECO:0000313" key="4">
    <source>
        <dbReference type="EMBL" id="GIE49097.1"/>
    </source>
</evidence>
<dbReference type="SUPFAM" id="SSF101874">
    <property type="entry name" value="YceI-like"/>
    <property type="match status" value="1"/>
</dbReference>
<proteinExistence type="inferred from homology"/>
<name>A0A919JGJ2_9ACTN</name>
<protein>
    <recommendedName>
        <fullName evidence="3">Lipid/polyisoprenoid-binding YceI-like domain-containing protein</fullName>
    </recommendedName>
</protein>
<dbReference type="AlphaFoldDB" id="A0A919JGJ2"/>
<keyword evidence="2" id="KW-0472">Membrane</keyword>
<dbReference type="InterPro" id="IPR007372">
    <property type="entry name" value="Lipid/polyisoprenoid-bd_YceI"/>
</dbReference>
<keyword evidence="5" id="KW-1185">Reference proteome</keyword>
<reference evidence="4" key="1">
    <citation type="submission" date="2021-01" db="EMBL/GenBank/DDBJ databases">
        <title>Whole genome shotgun sequence of Actinoplanes nipponensis NBRC 14063.</title>
        <authorList>
            <person name="Komaki H."/>
            <person name="Tamura T."/>
        </authorList>
    </citation>
    <scope>NUCLEOTIDE SEQUENCE</scope>
    <source>
        <strain evidence="4">NBRC 14063</strain>
    </source>
</reference>
<dbReference type="EMBL" id="BOMQ01000030">
    <property type="protein sequence ID" value="GIE49097.1"/>
    <property type="molecule type" value="Genomic_DNA"/>
</dbReference>
<evidence type="ECO:0000256" key="2">
    <source>
        <dbReference type="SAM" id="Phobius"/>
    </source>
</evidence>
<accession>A0A919JGJ2</accession>
<feature type="domain" description="Lipid/polyisoprenoid-binding YceI-like" evidence="3">
    <location>
        <begin position="72"/>
        <end position="239"/>
    </location>
</feature>